<gene>
    <name evidence="1" type="ORF">SAMN02745227_00898</name>
</gene>
<dbReference type="Proteomes" id="UP000243547">
    <property type="component" value="Unassembled WGS sequence"/>
</dbReference>
<protein>
    <submittedName>
        <fullName evidence="1">Uncharacterized protein</fullName>
    </submittedName>
</protein>
<dbReference type="STRING" id="1120989.SAMN02745227_00898"/>
<sequence>MIKKKIGLLIFIPLILGILLYPTFVQWQLDIKYNEMLQKGEYEEIYRLLLPEIRENKIDKGSKKYFYFLVSLYHRDNTNTLFEPRFIELIKEKNVAAVQRVIDYLGDELIKTYFSQGRNELLSSLLELEGLTFNEQQGYYLSFFIFNNIAFENDGLLNNSDSELFKKAMELRGEREEIDRIYLVYHYYFGDKEKAIENFPLASIDCQNYFFAIFFNRKFRPLLTLESFNDPFERGKYIDALIKELDEMELSREMERHFITYYYAILNYLKDLLSIEEYEKLTNISIFKNSPLLEIFTLLRELKNIDNQEMVQSELKKVLDRDCQEIEDLREILEIVINGTPIYNLVSVNNGILQVERENNLQYYNIFTGEKLNIDTQYVPYGNRTYYYFVGYKYNNNNNWRQEYALLDGNYNIIHNFGDEILTVLWLDHSKLVYTDKSSKRRVFDIESRTFIDYDDRYVKEIKETKEYNHISNIVIDGDYYGFYTFDGIYRYYLIREIATNKEVARYKMDFYFLEDDRDYIYGFEYFANIRLLVALNKETLEKKVLPFYMIQLQGGPQQ</sequence>
<evidence type="ECO:0000313" key="1">
    <source>
        <dbReference type="EMBL" id="SHJ87057.1"/>
    </source>
</evidence>
<accession>A0A1M6MUD7</accession>
<dbReference type="RefSeq" id="WP_072906637.1">
    <property type="nucleotide sequence ID" value="NZ_FRAI01000008.1"/>
</dbReference>
<dbReference type="AlphaFoldDB" id="A0A1M6MUD7"/>
<keyword evidence="2" id="KW-1185">Reference proteome</keyword>
<proteinExistence type="predicted"/>
<organism evidence="1 2">
    <name type="scientific">Anaerobranca californiensis DSM 14826</name>
    <dbReference type="NCBI Taxonomy" id="1120989"/>
    <lineage>
        <taxon>Bacteria</taxon>
        <taxon>Bacillati</taxon>
        <taxon>Bacillota</taxon>
        <taxon>Clostridia</taxon>
        <taxon>Eubacteriales</taxon>
        <taxon>Proteinivoracaceae</taxon>
        <taxon>Anaerobranca</taxon>
    </lineage>
</organism>
<evidence type="ECO:0000313" key="2">
    <source>
        <dbReference type="Proteomes" id="UP000243547"/>
    </source>
</evidence>
<reference evidence="2" key="1">
    <citation type="submission" date="2016-11" db="EMBL/GenBank/DDBJ databases">
        <authorList>
            <person name="Varghese N."/>
            <person name="Submissions S."/>
        </authorList>
    </citation>
    <scope>NUCLEOTIDE SEQUENCE [LARGE SCALE GENOMIC DNA]</scope>
    <source>
        <strain evidence="2">DSM 14826</strain>
    </source>
</reference>
<dbReference type="EMBL" id="FRAI01000008">
    <property type="protein sequence ID" value="SHJ87057.1"/>
    <property type="molecule type" value="Genomic_DNA"/>
</dbReference>
<dbReference type="OrthoDB" id="9819411at2"/>
<name>A0A1M6MUD7_9FIRM</name>